<evidence type="ECO:0000313" key="2">
    <source>
        <dbReference type="EMBL" id="KAK1363221.1"/>
    </source>
</evidence>
<keyword evidence="3" id="KW-1185">Reference proteome</keyword>
<gene>
    <name evidence="2" type="ORF">POM88_038782</name>
</gene>
<dbReference type="Pfam" id="PF14291">
    <property type="entry name" value="DUF4371"/>
    <property type="match status" value="1"/>
</dbReference>
<accession>A0AAD8HB15</accession>
<reference evidence="2" key="1">
    <citation type="submission" date="2023-02" db="EMBL/GenBank/DDBJ databases">
        <title>Genome of toxic invasive species Heracleum sosnowskyi carries increased number of genes despite the absence of recent whole-genome duplications.</title>
        <authorList>
            <person name="Schelkunov M."/>
            <person name="Shtratnikova V."/>
            <person name="Makarenko M."/>
            <person name="Klepikova A."/>
            <person name="Omelchenko D."/>
            <person name="Novikova G."/>
            <person name="Obukhova E."/>
            <person name="Bogdanov V."/>
            <person name="Penin A."/>
            <person name="Logacheva M."/>
        </authorList>
    </citation>
    <scope>NUCLEOTIDE SEQUENCE</scope>
    <source>
        <strain evidence="2">Hsosn_3</strain>
        <tissue evidence="2">Leaf</tissue>
    </source>
</reference>
<dbReference type="InterPro" id="IPR055298">
    <property type="entry name" value="AtLOH3-like"/>
</dbReference>
<dbReference type="EMBL" id="JAUIZM010000009">
    <property type="protein sequence ID" value="KAK1363221.1"/>
    <property type="molecule type" value="Genomic_DNA"/>
</dbReference>
<dbReference type="InterPro" id="IPR025398">
    <property type="entry name" value="DUF4371"/>
</dbReference>
<reference evidence="2" key="2">
    <citation type="submission" date="2023-05" db="EMBL/GenBank/DDBJ databases">
        <authorList>
            <person name="Schelkunov M.I."/>
        </authorList>
    </citation>
    <scope>NUCLEOTIDE SEQUENCE</scope>
    <source>
        <strain evidence="2">Hsosn_3</strain>
        <tissue evidence="2">Leaf</tissue>
    </source>
</reference>
<dbReference type="InterPro" id="IPR006580">
    <property type="entry name" value="Znf_TTF"/>
</dbReference>
<protein>
    <submittedName>
        <fullName evidence="2">Zinc finger MYM-type protein 1-like</fullName>
    </submittedName>
</protein>
<sequence length="587" mass="68364">MERYFPKRKIDEVVNQEPQSENRTNASIRPRVETNLDDLPIDPGKRKNIYTMDGNDREILIRFYLQKGPFQPKMIFPRRQCGERNHRFVFTWFNDHPSWLEYSVSEDSCYCLFCYLFKPEHGGQSGGDVFVTKGFTNWKEAVKKFRDHVGEINSIHHKFASVAVAKLCLSQALAFRGHDESEDSTKKGNFITFLQFLADHNEEIKKVVLDKASENDQLTSPRIQKDIVRAMALETTKIILNELGDYLFSILVDESRDISIKEQMVVLLRYVDNHGCIVERFLGVVHVNDTTSLSLKASVVELLEKHNLSITNHTDDHGLRGINDGLSRALQKKDQDIINAMNLVNVTKYFLKIMRRDRWDDFIQEVTLFYEKHEIVVVDMNASFVDPRRALRKSEVLTNYHVYHNDKFVDILEKQVEELNDRFSEIGTDLLLGMSCLDPQNSFHAFDKEKLIKFSKFYPSKFYPTQIMELEWALPVYFEDVSHDDRFSILNGIAGLAKKMVETGKHLIHRLVYLLVKLAMLLPVATTGVERSFSSMNIVKTRLRNRIGDEWLNDILVTYVECDIFLTVKTEDVLQRFQNMKPRRITL</sequence>
<dbReference type="AlphaFoldDB" id="A0AAD8HB15"/>
<evidence type="ECO:0000313" key="3">
    <source>
        <dbReference type="Proteomes" id="UP001237642"/>
    </source>
</evidence>
<dbReference type="Proteomes" id="UP001237642">
    <property type="component" value="Unassembled WGS sequence"/>
</dbReference>
<dbReference type="PANTHER" id="PTHR11697:SF230">
    <property type="entry name" value="ZINC FINGER, MYM DOMAIN CONTAINING 1"/>
    <property type="match status" value="1"/>
</dbReference>
<proteinExistence type="predicted"/>
<dbReference type="PANTHER" id="PTHR11697">
    <property type="entry name" value="GENERAL TRANSCRIPTION FACTOR 2-RELATED ZINC FINGER PROTEIN"/>
    <property type="match status" value="1"/>
</dbReference>
<feature type="domain" description="TTF-type" evidence="1">
    <location>
        <begin position="84"/>
        <end position="180"/>
    </location>
</feature>
<dbReference type="SMART" id="SM00597">
    <property type="entry name" value="ZnF_TTF"/>
    <property type="match status" value="1"/>
</dbReference>
<evidence type="ECO:0000259" key="1">
    <source>
        <dbReference type="SMART" id="SM00597"/>
    </source>
</evidence>
<name>A0AAD8HB15_9APIA</name>
<organism evidence="2 3">
    <name type="scientific">Heracleum sosnowskyi</name>
    <dbReference type="NCBI Taxonomy" id="360622"/>
    <lineage>
        <taxon>Eukaryota</taxon>
        <taxon>Viridiplantae</taxon>
        <taxon>Streptophyta</taxon>
        <taxon>Embryophyta</taxon>
        <taxon>Tracheophyta</taxon>
        <taxon>Spermatophyta</taxon>
        <taxon>Magnoliopsida</taxon>
        <taxon>eudicotyledons</taxon>
        <taxon>Gunneridae</taxon>
        <taxon>Pentapetalae</taxon>
        <taxon>asterids</taxon>
        <taxon>campanulids</taxon>
        <taxon>Apiales</taxon>
        <taxon>Apiaceae</taxon>
        <taxon>Apioideae</taxon>
        <taxon>apioid superclade</taxon>
        <taxon>Tordylieae</taxon>
        <taxon>Tordyliinae</taxon>
        <taxon>Heracleum</taxon>
    </lineage>
</organism>
<comment type="caution">
    <text evidence="2">The sequence shown here is derived from an EMBL/GenBank/DDBJ whole genome shotgun (WGS) entry which is preliminary data.</text>
</comment>